<accession>A0A8J4AVJ2</accession>
<feature type="compositionally biased region" description="Low complexity" evidence="1">
    <location>
        <begin position="83"/>
        <end position="97"/>
    </location>
</feature>
<keyword evidence="3" id="KW-1185">Reference proteome</keyword>
<name>A0A8J4AVJ2_9CHLO</name>
<feature type="region of interest" description="Disordered" evidence="1">
    <location>
        <begin position="83"/>
        <end position="108"/>
    </location>
</feature>
<dbReference type="AlphaFoldDB" id="A0A8J4AVJ2"/>
<dbReference type="EMBL" id="BNCO01000005">
    <property type="protein sequence ID" value="GIL48016.1"/>
    <property type="molecule type" value="Genomic_DNA"/>
</dbReference>
<proteinExistence type="predicted"/>
<protein>
    <submittedName>
        <fullName evidence="2">Uncharacterized protein</fullName>
    </submittedName>
</protein>
<comment type="caution">
    <text evidence="2">The sequence shown here is derived from an EMBL/GenBank/DDBJ whole genome shotgun (WGS) entry which is preliminary data.</text>
</comment>
<sequence>AEAAMRRVSLEALAAASPSAAQRGRLLKLARRGRLRGLDPAVFQALYPDGVAATAAVAVPVAVADSPFKSVDTGSRASTQMVSIASGRSISSSPSSSVALEDGLKGHR</sequence>
<evidence type="ECO:0000256" key="1">
    <source>
        <dbReference type="SAM" id="MobiDB-lite"/>
    </source>
</evidence>
<evidence type="ECO:0000313" key="2">
    <source>
        <dbReference type="EMBL" id="GIL48016.1"/>
    </source>
</evidence>
<reference evidence="2" key="1">
    <citation type="journal article" date="2021" name="Proc. Natl. Acad. Sci. U.S.A.">
        <title>Three genomes in the algal genus Volvox reveal the fate of a haploid sex-determining region after a transition to homothallism.</title>
        <authorList>
            <person name="Yamamoto K."/>
            <person name="Hamaji T."/>
            <person name="Kawai-Toyooka H."/>
            <person name="Matsuzaki R."/>
            <person name="Takahashi F."/>
            <person name="Nishimura Y."/>
            <person name="Kawachi M."/>
            <person name="Noguchi H."/>
            <person name="Minakuchi Y."/>
            <person name="Umen J.G."/>
            <person name="Toyoda A."/>
            <person name="Nozaki H."/>
        </authorList>
    </citation>
    <scope>NUCLEOTIDE SEQUENCE</scope>
    <source>
        <strain evidence="2">NIES-3780</strain>
    </source>
</reference>
<evidence type="ECO:0000313" key="3">
    <source>
        <dbReference type="Proteomes" id="UP000747399"/>
    </source>
</evidence>
<feature type="non-terminal residue" evidence="2">
    <location>
        <position position="108"/>
    </location>
</feature>
<gene>
    <name evidence="2" type="ORF">Vafri_4732</name>
</gene>
<feature type="non-terminal residue" evidence="2">
    <location>
        <position position="1"/>
    </location>
</feature>
<dbReference type="Proteomes" id="UP000747399">
    <property type="component" value="Unassembled WGS sequence"/>
</dbReference>
<organism evidence="2 3">
    <name type="scientific">Volvox africanus</name>
    <dbReference type="NCBI Taxonomy" id="51714"/>
    <lineage>
        <taxon>Eukaryota</taxon>
        <taxon>Viridiplantae</taxon>
        <taxon>Chlorophyta</taxon>
        <taxon>core chlorophytes</taxon>
        <taxon>Chlorophyceae</taxon>
        <taxon>CS clade</taxon>
        <taxon>Chlamydomonadales</taxon>
        <taxon>Volvocaceae</taxon>
        <taxon>Volvox</taxon>
    </lineage>
</organism>